<evidence type="ECO:0000313" key="3">
    <source>
        <dbReference type="EMBL" id="SIN80042.1"/>
    </source>
</evidence>
<evidence type="ECO:0000259" key="2">
    <source>
        <dbReference type="Pfam" id="PF18962"/>
    </source>
</evidence>
<dbReference type="Proteomes" id="UP000185207">
    <property type="component" value="Unassembled WGS sequence"/>
</dbReference>
<dbReference type="STRING" id="1416779.SAMN05444409_0425"/>
<dbReference type="GO" id="GO:0008237">
    <property type="term" value="F:metallopeptidase activity"/>
    <property type="evidence" value="ECO:0007669"/>
    <property type="project" value="InterPro"/>
</dbReference>
<proteinExistence type="predicted"/>
<dbReference type="InterPro" id="IPR026444">
    <property type="entry name" value="Secre_tail"/>
</dbReference>
<dbReference type="OrthoDB" id="9792152at2"/>
<dbReference type="EMBL" id="FSRK01000001">
    <property type="protein sequence ID" value="SIN80042.1"/>
    <property type="molecule type" value="Genomic_DNA"/>
</dbReference>
<protein>
    <submittedName>
        <fullName evidence="3">Por secretion system C-terminal sorting domain-containing protein</fullName>
    </submittedName>
</protein>
<dbReference type="NCBIfam" id="TIGR04183">
    <property type="entry name" value="Por_Secre_tail"/>
    <property type="match status" value="1"/>
</dbReference>
<keyword evidence="1" id="KW-0732">Signal</keyword>
<feature type="domain" description="Secretion system C-terminal sorting" evidence="2">
    <location>
        <begin position="680"/>
        <end position="751"/>
    </location>
</feature>
<organism evidence="3 4">
    <name type="scientific">Epilithonimonas zeae</name>
    <dbReference type="NCBI Taxonomy" id="1416779"/>
    <lineage>
        <taxon>Bacteria</taxon>
        <taxon>Pseudomonadati</taxon>
        <taxon>Bacteroidota</taxon>
        <taxon>Flavobacteriia</taxon>
        <taxon>Flavobacteriales</taxon>
        <taxon>Weeksellaceae</taxon>
        <taxon>Chryseobacterium group</taxon>
        <taxon>Epilithonimonas</taxon>
    </lineage>
</organism>
<dbReference type="Gene3D" id="3.40.390.10">
    <property type="entry name" value="Collagenase (Catalytic Domain)"/>
    <property type="match status" value="1"/>
</dbReference>
<dbReference type="InterPro" id="IPR013783">
    <property type="entry name" value="Ig-like_fold"/>
</dbReference>
<keyword evidence="4" id="KW-1185">Reference proteome</keyword>
<accession>A0A1N6EAI0</accession>
<sequence length="752" mass="80964">MVKHLLTVTGILASILLSAQKNFWTPVQNASVLGKTISLKERTTTPKAYNLYKLDMKGIKSELAKAPARESINEDVVIKFPNASGKLVDYVVKEAPVMAKELSDKYPDIKSYVGYQKDNSGNTIRLSTSPFDGINVMYFDNWEVSYLDTYTDDLSTFIVYKRSDLPAYPEQFNCGFDQANFQTPPSVEPIALKAPIVKDGMLRKYRLALACTIEYAAFHVNRAGLSGGTLEQKKAAVLAAMNASMTRVNGVYEKTVSLTMVLVPNNDQIIFIDSDNYDNENSAANGYPLLGQNQTVCDNVIGTNNYDIGHVFSTASGGVASLQSPCNASRKAQGTTGTNSPINDAFNIDYVAHEMGHQFGGNHTFRANTGSCQGNANNGTAVEPGSGSTIMAYAGICGSTNNIQTRSDAYFHSVSVNEMYNFISRTTDCSVKTSNNNGVPTADAGADYTIPNGTAFVLTGSGTDPDGDDLTYLWEQTDFAALANNPQPPVATSTLGTAFRSFTPTTSPQRYFPTMSSIANNILTPKWEVIPNVARTLNFSLLVNDNKATGNQSARDLMKVTVTTTGPFKVTSQTLAANYNGGSTLPVTWDLAGTNVAPINTENVQILLSSDNGLTFPTVLAESVPNTGSADVILPNENNGNARIMVKAVNNIYFAVNSARFNINKVLAVNESAFDKGFAIYPNPTKGEVNISLSKVNKGASYQILDLSGKLVSNGSLENEKTQVNISSLKTGTYRIVISNNGETTSKNLIVK</sequence>
<evidence type="ECO:0000313" key="4">
    <source>
        <dbReference type="Proteomes" id="UP000185207"/>
    </source>
</evidence>
<dbReference type="Pfam" id="PF13574">
    <property type="entry name" value="Reprolysin_2"/>
    <property type="match status" value="1"/>
</dbReference>
<name>A0A1N6EAI0_9FLAO</name>
<reference evidence="4" key="1">
    <citation type="submission" date="2016-11" db="EMBL/GenBank/DDBJ databases">
        <authorList>
            <person name="Varghese N."/>
            <person name="Submissions S."/>
        </authorList>
    </citation>
    <scope>NUCLEOTIDE SEQUENCE [LARGE SCALE GENOMIC DNA]</scope>
    <source>
        <strain evidence="4">DSM 27623</strain>
    </source>
</reference>
<evidence type="ECO:0000256" key="1">
    <source>
        <dbReference type="ARBA" id="ARBA00022729"/>
    </source>
</evidence>
<dbReference type="SUPFAM" id="SSF55486">
    <property type="entry name" value="Metalloproteases ('zincins'), catalytic domain"/>
    <property type="match status" value="1"/>
</dbReference>
<dbReference type="Pfam" id="PF18962">
    <property type="entry name" value="Por_Secre_tail"/>
    <property type="match status" value="1"/>
</dbReference>
<gene>
    <name evidence="3" type="ORF">SAMN05444409_0425</name>
</gene>
<dbReference type="InterPro" id="IPR024079">
    <property type="entry name" value="MetalloPept_cat_dom_sf"/>
</dbReference>
<dbReference type="Gene3D" id="2.60.40.10">
    <property type="entry name" value="Immunoglobulins"/>
    <property type="match status" value="1"/>
</dbReference>
<dbReference type="AlphaFoldDB" id="A0A1N6EAI0"/>
<dbReference type="RefSeq" id="WP_074233270.1">
    <property type="nucleotide sequence ID" value="NZ_FSRK01000001.1"/>
</dbReference>